<dbReference type="CDD" id="cd00519">
    <property type="entry name" value="Lipase_3"/>
    <property type="match status" value="1"/>
</dbReference>
<comment type="caution">
    <text evidence="2">The sequence shown here is derived from an EMBL/GenBank/DDBJ whole genome shotgun (WGS) entry which is preliminary data.</text>
</comment>
<dbReference type="OrthoDB" id="544680at2759"/>
<keyword evidence="3" id="KW-1185">Reference proteome</keyword>
<dbReference type="InterPro" id="IPR051218">
    <property type="entry name" value="Sec_MonoDiacylglyc_Lipase"/>
</dbReference>
<feature type="domain" description="Fungal lipase-type" evidence="1">
    <location>
        <begin position="137"/>
        <end position="273"/>
    </location>
</feature>
<organism evidence="2 3">
    <name type="scientific">Edaphochlamys debaryana</name>
    <dbReference type="NCBI Taxonomy" id="47281"/>
    <lineage>
        <taxon>Eukaryota</taxon>
        <taxon>Viridiplantae</taxon>
        <taxon>Chlorophyta</taxon>
        <taxon>core chlorophytes</taxon>
        <taxon>Chlorophyceae</taxon>
        <taxon>CS clade</taxon>
        <taxon>Chlamydomonadales</taxon>
        <taxon>Chlamydomonadales incertae sedis</taxon>
        <taxon>Edaphochlamys</taxon>
    </lineage>
</organism>
<dbReference type="InterPro" id="IPR002921">
    <property type="entry name" value="Fungal_lipase-type"/>
</dbReference>
<dbReference type="PANTHER" id="PTHR45856:SF24">
    <property type="entry name" value="FUNGAL LIPASE-LIKE DOMAIN-CONTAINING PROTEIN"/>
    <property type="match status" value="1"/>
</dbReference>
<accession>A0A835XZI4</accession>
<dbReference type="Pfam" id="PF01764">
    <property type="entry name" value="Lipase_3"/>
    <property type="match status" value="1"/>
</dbReference>
<reference evidence="2" key="1">
    <citation type="journal article" date="2020" name="bioRxiv">
        <title>Comparative genomics of Chlamydomonas.</title>
        <authorList>
            <person name="Craig R.J."/>
            <person name="Hasan A.R."/>
            <person name="Ness R.W."/>
            <person name="Keightley P.D."/>
        </authorList>
    </citation>
    <scope>NUCLEOTIDE SEQUENCE</scope>
    <source>
        <strain evidence="2">CCAP 11/70</strain>
    </source>
</reference>
<dbReference type="Proteomes" id="UP000612055">
    <property type="component" value="Unassembled WGS sequence"/>
</dbReference>
<evidence type="ECO:0000313" key="2">
    <source>
        <dbReference type="EMBL" id="KAG2488479.1"/>
    </source>
</evidence>
<dbReference type="InterPro" id="IPR029058">
    <property type="entry name" value="AB_hydrolase_fold"/>
</dbReference>
<dbReference type="SUPFAM" id="SSF53474">
    <property type="entry name" value="alpha/beta-Hydrolases"/>
    <property type="match status" value="1"/>
</dbReference>
<evidence type="ECO:0000259" key="1">
    <source>
        <dbReference type="Pfam" id="PF01764"/>
    </source>
</evidence>
<protein>
    <recommendedName>
        <fullName evidence="1">Fungal lipase-type domain-containing protein</fullName>
    </recommendedName>
</protein>
<dbReference type="Gene3D" id="3.40.50.1820">
    <property type="entry name" value="alpha/beta hydrolase"/>
    <property type="match status" value="1"/>
</dbReference>
<evidence type="ECO:0000313" key="3">
    <source>
        <dbReference type="Proteomes" id="UP000612055"/>
    </source>
</evidence>
<dbReference type="GO" id="GO:0006629">
    <property type="term" value="P:lipid metabolic process"/>
    <property type="evidence" value="ECO:0007669"/>
    <property type="project" value="InterPro"/>
</dbReference>
<sequence length="380" mass="39934">MVPTLDLLTATCSGTSWPCWKGWSLYMDETCCPIVSTCRTYFACTNDATKVDPIGGVLSSVGIFNAAATADSPTNAYIMAVLSNFAYPSSVGGTTQADFDTHFRAAVLPRLGGTAMTSIWGPYDLEAIVVETYNAIIVVWAGSESMTDWVNNMYSAVSSTSTTDFSSTPVSIASGFYDGYIGSRDVILALVSVKLQAAPTKELWFAGHSLGGAYATLFAARAKATGLPVAGVYTFGQPAVGDQAFANVYNGMGLASRTYRYAVSGDPVPGLPPGFVHVVPTTVTLGGCARRLLSEQADSLAPHEVARLEAEVAAEAEALAADAGGDAVASNRRMLGTLVGALVPHGILDNYAYYIHTCRLSPTDRSTNVPLLTSVYNFAN</sequence>
<proteinExistence type="predicted"/>
<gene>
    <name evidence="2" type="ORF">HYH03_012984</name>
</gene>
<dbReference type="PANTHER" id="PTHR45856">
    <property type="entry name" value="ALPHA/BETA-HYDROLASES SUPERFAMILY PROTEIN"/>
    <property type="match status" value="1"/>
</dbReference>
<name>A0A835XZI4_9CHLO</name>
<dbReference type="AlphaFoldDB" id="A0A835XZI4"/>
<dbReference type="EMBL" id="JAEHOE010000083">
    <property type="protein sequence ID" value="KAG2488479.1"/>
    <property type="molecule type" value="Genomic_DNA"/>
</dbReference>